<name>A0A2P2NYV1_RHIMU</name>
<evidence type="ECO:0000313" key="1">
    <source>
        <dbReference type="EMBL" id="MBX47613.1"/>
    </source>
</evidence>
<dbReference type="AlphaFoldDB" id="A0A2P2NYV1"/>
<proteinExistence type="predicted"/>
<accession>A0A2P2NYV1</accession>
<sequence>MPFQKKSNYSFFIATMIPEWPLYIPSCQSRINYYLKAILLPMTNLHFQRSWSTYQV</sequence>
<dbReference type="EMBL" id="GGEC01067129">
    <property type="protein sequence ID" value="MBX47613.1"/>
    <property type="molecule type" value="Transcribed_RNA"/>
</dbReference>
<protein>
    <submittedName>
        <fullName evidence="1">Uncharacterized protein</fullName>
    </submittedName>
</protein>
<reference evidence="1" key="1">
    <citation type="submission" date="2018-02" db="EMBL/GenBank/DDBJ databases">
        <title>Rhizophora mucronata_Transcriptome.</title>
        <authorList>
            <person name="Meera S.P."/>
            <person name="Sreeshan A."/>
            <person name="Augustine A."/>
        </authorList>
    </citation>
    <scope>NUCLEOTIDE SEQUENCE</scope>
    <source>
        <tissue evidence="1">Leaf</tissue>
    </source>
</reference>
<organism evidence="1">
    <name type="scientific">Rhizophora mucronata</name>
    <name type="common">Asiatic mangrove</name>
    <dbReference type="NCBI Taxonomy" id="61149"/>
    <lineage>
        <taxon>Eukaryota</taxon>
        <taxon>Viridiplantae</taxon>
        <taxon>Streptophyta</taxon>
        <taxon>Embryophyta</taxon>
        <taxon>Tracheophyta</taxon>
        <taxon>Spermatophyta</taxon>
        <taxon>Magnoliopsida</taxon>
        <taxon>eudicotyledons</taxon>
        <taxon>Gunneridae</taxon>
        <taxon>Pentapetalae</taxon>
        <taxon>rosids</taxon>
        <taxon>fabids</taxon>
        <taxon>Malpighiales</taxon>
        <taxon>Rhizophoraceae</taxon>
        <taxon>Rhizophora</taxon>
    </lineage>
</organism>